<evidence type="ECO:0000313" key="3">
    <source>
        <dbReference type="Proteomes" id="UP000658720"/>
    </source>
</evidence>
<reference evidence="2 3" key="1">
    <citation type="submission" date="2020-10" db="EMBL/GenBank/DDBJ databases">
        <authorList>
            <person name="Castelo-Branco R."/>
            <person name="Eusebio N."/>
            <person name="Adriana R."/>
            <person name="Vieira A."/>
            <person name="Brugerolle De Fraissinette N."/>
            <person name="Rezende De Castro R."/>
            <person name="Schneider M.P."/>
            <person name="Vasconcelos V."/>
            <person name="Leao P.N."/>
        </authorList>
    </citation>
    <scope>NUCLEOTIDE SEQUENCE [LARGE SCALE GENOMIC DNA]</scope>
    <source>
        <strain evidence="2 3">LEGE 00031</strain>
    </source>
</reference>
<comment type="caution">
    <text evidence="2">The sequence shown here is derived from an EMBL/GenBank/DDBJ whole genome shotgun (WGS) entry which is preliminary data.</text>
</comment>
<dbReference type="InterPro" id="IPR013216">
    <property type="entry name" value="Methyltransf_11"/>
</dbReference>
<feature type="domain" description="Methyltransferase type 11" evidence="1">
    <location>
        <begin position="57"/>
        <end position="112"/>
    </location>
</feature>
<proteinExistence type="predicted"/>
<protein>
    <submittedName>
        <fullName evidence="2">Methyltransferase domain-containing protein</fullName>
    </submittedName>
</protein>
<dbReference type="GO" id="GO:0032259">
    <property type="term" value="P:methylation"/>
    <property type="evidence" value="ECO:0007669"/>
    <property type="project" value="UniProtKB-KW"/>
</dbReference>
<dbReference type="CDD" id="cd02440">
    <property type="entry name" value="AdoMet_MTases"/>
    <property type="match status" value="1"/>
</dbReference>
<dbReference type="InterPro" id="IPR029063">
    <property type="entry name" value="SAM-dependent_MTases_sf"/>
</dbReference>
<organism evidence="2 3">
    <name type="scientific">Synechocystis salina LEGE 00031</name>
    <dbReference type="NCBI Taxonomy" id="1828736"/>
    <lineage>
        <taxon>Bacteria</taxon>
        <taxon>Bacillati</taxon>
        <taxon>Cyanobacteriota</taxon>
        <taxon>Cyanophyceae</taxon>
        <taxon>Synechococcales</taxon>
        <taxon>Merismopediaceae</taxon>
        <taxon>Synechocystis</taxon>
    </lineage>
</organism>
<keyword evidence="2" id="KW-0808">Transferase</keyword>
<keyword evidence="3" id="KW-1185">Reference proteome</keyword>
<accession>A0ABR9VXS3</accession>
<evidence type="ECO:0000313" key="2">
    <source>
        <dbReference type="EMBL" id="MBE9255678.1"/>
    </source>
</evidence>
<evidence type="ECO:0000259" key="1">
    <source>
        <dbReference type="Pfam" id="PF08241"/>
    </source>
</evidence>
<dbReference type="RefSeq" id="WP_194021187.1">
    <property type="nucleotide sequence ID" value="NZ_JADEVV010000080.1"/>
</dbReference>
<dbReference type="Pfam" id="PF08241">
    <property type="entry name" value="Methyltransf_11"/>
    <property type="match status" value="1"/>
</dbReference>
<dbReference type="Proteomes" id="UP000658720">
    <property type="component" value="Unassembled WGS sequence"/>
</dbReference>
<dbReference type="EMBL" id="JADEVV010000080">
    <property type="protein sequence ID" value="MBE9255678.1"/>
    <property type="molecule type" value="Genomic_DNA"/>
</dbReference>
<gene>
    <name evidence="2" type="ORF">IQ217_17940</name>
</gene>
<keyword evidence="2" id="KW-0489">Methyltransferase</keyword>
<dbReference type="Gene3D" id="3.40.50.150">
    <property type="entry name" value="Vaccinia Virus protein VP39"/>
    <property type="match status" value="1"/>
</dbReference>
<name>A0ABR9VXS3_9SYNC</name>
<sequence length="261" mass="30745">MHKSSIDKMRYFMEKYLQNKCAKKLYIVDLGSQNIGGSYKSIFNKPEWKYIGIDLEEGDNVDIVLENAYNWSEIESNSVDVLVSGQTFEHIEFFWITILEIQRILKQNGLCCLIAPSSGYEHRYPVDCWRFYPDGMKALAKFANLEVLEALTQWNDENYDDGSNVWHDTMLIAQKTAPLENESIEFSVSKLRCHEILTPKGQVKFYKKELFDCRSQLQEVLNKLNLLEVQHANMLETIEKSFFWKLRNQWFKIKNYFVSSK</sequence>
<dbReference type="SUPFAM" id="SSF53335">
    <property type="entry name" value="S-adenosyl-L-methionine-dependent methyltransferases"/>
    <property type="match status" value="1"/>
</dbReference>
<dbReference type="GO" id="GO:0008168">
    <property type="term" value="F:methyltransferase activity"/>
    <property type="evidence" value="ECO:0007669"/>
    <property type="project" value="UniProtKB-KW"/>
</dbReference>